<sequence length="103" mass="11036">MALFLDTTHDLMGVKKGIEVACQVVVGKGIWSSFCFFLGSVAVVTTLPYTLSAFCPATSSVAVCLFRRVDMVLPAAQICSRTHRPSTALHACQKRREGGVADS</sequence>
<accession>A0A139I4E9</accession>
<dbReference type="EMBL" id="LFZO01000322">
    <property type="protein sequence ID" value="KXT09598.1"/>
    <property type="molecule type" value="Genomic_DNA"/>
</dbReference>
<gene>
    <name evidence="1" type="ORF">AC579_7658</name>
</gene>
<organism evidence="1 2">
    <name type="scientific">Pseudocercospora musae</name>
    <dbReference type="NCBI Taxonomy" id="113226"/>
    <lineage>
        <taxon>Eukaryota</taxon>
        <taxon>Fungi</taxon>
        <taxon>Dikarya</taxon>
        <taxon>Ascomycota</taxon>
        <taxon>Pezizomycotina</taxon>
        <taxon>Dothideomycetes</taxon>
        <taxon>Dothideomycetidae</taxon>
        <taxon>Mycosphaerellales</taxon>
        <taxon>Mycosphaerellaceae</taxon>
        <taxon>Pseudocercospora</taxon>
    </lineage>
</organism>
<name>A0A139I4E9_9PEZI</name>
<reference evidence="1 2" key="1">
    <citation type="submission" date="2015-07" db="EMBL/GenBank/DDBJ databases">
        <title>Comparative genomics of the Sigatoka disease complex on banana suggests a link between parallel evolutionary changes in Pseudocercospora fijiensis and Pseudocercospora eumusae and increased virulence on the banana host.</title>
        <authorList>
            <person name="Chang T.-C."/>
            <person name="Salvucci A."/>
            <person name="Crous P.W."/>
            <person name="Stergiopoulos I."/>
        </authorList>
    </citation>
    <scope>NUCLEOTIDE SEQUENCE [LARGE SCALE GENOMIC DNA]</scope>
    <source>
        <strain evidence="1 2">CBS 116634</strain>
    </source>
</reference>
<comment type="caution">
    <text evidence="1">The sequence shown here is derived from an EMBL/GenBank/DDBJ whole genome shotgun (WGS) entry which is preliminary data.</text>
</comment>
<dbReference type="Proteomes" id="UP000073492">
    <property type="component" value="Unassembled WGS sequence"/>
</dbReference>
<keyword evidence="2" id="KW-1185">Reference proteome</keyword>
<proteinExistence type="predicted"/>
<evidence type="ECO:0000313" key="2">
    <source>
        <dbReference type="Proteomes" id="UP000073492"/>
    </source>
</evidence>
<dbReference type="AlphaFoldDB" id="A0A139I4E9"/>
<protein>
    <submittedName>
        <fullName evidence="1">Uncharacterized protein</fullName>
    </submittedName>
</protein>
<evidence type="ECO:0000313" key="1">
    <source>
        <dbReference type="EMBL" id="KXT09598.1"/>
    </source>
</evidence>